<evidence type="ECO:0000259" key="4">
    <source>
        <dbReference type="Pfam" id="PF01176"/>
    </source>
</evidence>
<keyword evidence="2" id="KW-0396">Initiation factor</keyword>
<evidence type="ECO:0000256" key="3">
    <source>
        <dbReference type="ARBA" id="ARBA00022917"/>
    </source>
</evidence>
<comment type="caution">
    <text evidence="5">The sequence shown here is derived from an EMBL/GenBank/DDBJ whole genome shotgun (WGS) entry which is preliminary data.</text>
</comment>
<protein>
    <recommendedName>
        <fullName evidence="4">S1-like domain-containing protein</fullName>
    </recommendedName>
</protein>
<reference evidence="5 6" key="1">
    <citation type="journal article" date="2020" name="ISME J.">
        <title>Comparative genomics reveals insights into cyanobacterial evolution and habitat adaptation.</title>
        <authorList>
            <person name="Chen M.Y."/>
            <person name="Teng W.K."/>
            <person name="Zhao L."/>
            <person name="Hu C.X."/>
            <person name="Zhou Y.K."/>
            <person name="Han B.P."/>
            <person name="Song L.R."/>
            <person name="Shu W.S."/>
        </authorList>
    </citation>
    <scope>NUCLEOTIDE SEQUENCE [LARGE SCALE GENOMIC DNA]</scope>
    <source>
        <strain evidence="5 6">FACHB-248</strain>
    </source>
</reference>
<evidence type="ECO:0000313" key="6">
    <source>
        <dbReference type="Proteomes" id="UP000660380"/>
    </source>
</evidence>
<evidence type="ECO:0000256" key="2">
    <source>
        <dbReference type="ARBA" id="ARBA00022540"/>
    </source>
</evidence>
<dbReference type="InterPro" id="IPR006196">
    <property type="entry name" value="RNA-binding_domain_S1_IF1"/>
</dbReference>
<dbReference type="Proteomes" id="UP000660380">
    <property type="component" value="Unassembled WGS sequence"/>
</dbReference>
<comment type="similarity">
    <text evidence="1">Belongs to the IF-1 family.</text>
</comment>
<keyword evidence="3" id="KW-0648">Protein biosynthesis</keyword>
<sequence>MFEGIITQVLLPENVELENGSTVKAHKFQVELDNASNILAYLPLHRHYIKILAGDRIKMKLDNNDHEKGRITYRMRKK</sequence>
<dbReference type="PANTHER" id="PTHR33370">
    <property type="entry name" value="TRANSLATION INITIATION FACTOR IF-1, CHLOROPLASTIC"/>
    <property type="match status" value="1"/>
</dbReference>
<name>A0ABR8GIT2_9CYAN</name>
<dbReference type="Pfam" id="PF01176">
    <property type="entry name" value="eIF-1a"/>
    <property type="match status" value="1"/>
</dbReference>
<keyword evidence="6" id="KW-1185">Reference proteome</keyword>
<dbReference type="SUPFAM" id="SSF50249">
    <property type="entry name" value="Nucleic acid-binding proteins"/>
    <property type="match status" value="1"/>
</dbReference>
<evidence type="ECO:0000256" key="1">
    <source>
        <dbReference type="ARBA" id="ARBA00010939"/>
    </source>
</evidence>
<proteinExistence type="inferred from homology"/>
<feature type="domain" description="S1-like" evidence="4">
    <location>
        <begin position="26"/>
        <end position="74"/>
    </location>
</feature>
<dbReference type="InterPro" id="IPR004368">
    <property type="entry name" value="TIF_IF1"/>
</dbReference>
<organism evidence="5 6">
    <name type="scientific">Scytonema hofmannii FACHB-248</name>
    <dbReference type="NCBI Taxonomy" id="1842502"/>
    <lineage>
        <taxon>Bacteria</taxon>
        <taxon>Bacillati</taxon>
        <taxon>Cyanobacteriota</taxon>
        <taxon>Cyanophyceae</taxon>
        <taxon>Nostocales</taxon>
        <taxon>Scytonemataceae</taxon>
        <taxon>Scytonema</taxon>
    </lineage>
</organism>
<accession>A0ABR8GIT2</accession>
<dbReference type="EMBL" id="JACJTA010000001">
    <property type="protein sequence ID" value="MBD2603061.1"/>
    <property type="molecule type" value="Genomic_DNA"/>
</dbReference>
<dbReference type="InterPro" id="IPR012340">
    <property type="entry name" value="NA-bd_OB-fold"/>
</dbReference>
<evidence type="ECO:0000313" key="5">
    <source>
        <dbReference type="EMBL" id="MBD2603061.1"/>
    </source>
</evidence>
<gene>
    <name evidence="5" type="ORF">H6G81_00630</name>
</gene>
<dbReference type="PANTHER" id="PTHR33370:SF1">
    <property type="entry name" value="TRANSLATION INITIATION FACTOR IF-1, CHLOROPLASTIC"/>
    <property type="match status" value="1"/>
</dbReference>
<dbReference type="Gene3D" id="2.40.50.140">
    <property type="entry name" value="Nucleic acid-binding proteins"/>
    <property type="match status" value="1"/>
</dbReference>